<sequence length="366" mass="40919">MGLCRPQINVYNESGALTGSTVCLPSVLEAPIRPDLVQSVHTLVAKNRRQPYAVSARAGHQTSAESWGTGRAVSRIPRVSGGGTHRAGQAAYGNMCRGGHMFAPTKVWRKWHFKVNLNQKRYAISSALAASAVPSLVLARGHRIETVPEIPLVVSETIESLHRTREAIGVLSSLKAYADVVKVIDSRKFRAGKGKMRNRRYRQRRGPLIVYAEDKGLVRAFRNVPGVELVNVRALNLLQLAPGGHLGRFIIWTQSAFELLDSLYGTTEVPASLKKDYTLPFNIVTQPDITRIINSDEIQSVLRVKGPRQTRRRICQKKNPLKNRRLMFKLNPYAKVLLKQASMVLKKKRTSRETASKKFIDIIRSD</sequence>
<accession>A0ACB7CDB9</accession>
<comment type="caution">
    <text evidence="1">The sequence shown here is derived from an EMBL/GenBank/DDBJ whole genome shotgun (WGS) entry which is preliminary data.</text>
</comment>
<protein>
    <submittedName>
        <fullName evidence="1">Uncharacterized protein</fullName>
    </submittedName>
</protein>
<gene>
    <name evidence="1" type="ORF">PORY_000672</name>
</gene>
<name>A0ACB7CDB9_9ASCO</name>
<evidence type="ECO:0000313" key="2">
    <source>
        <dbReference type="Proteomes" id="UP000768646"/>
    </source>
</evidence>
<reference evidence="1 2" key="1">
    <citation type="journal article" date="2021" name="Commun. Biol.">
        <title>Genomic insights into the host specific adaptation of the Pneumocystis genus.</title>
        <authorList>
            <person name="Cisse O.H."/>
            <person name="Ma L."/>
            <person name="Dekker J.P."/>
            <person name="Khil P.P."/>
            <person name="Youn J.-H."/>
            <person name="Brenchley J.M."/>
            <person name="Blair R."/>
            <person name="Pahar B."/>
            <person name="Chabe M."/>
            <person name="Van Rompay K.K.A."/>
            <person name="Keesler R."/>
            <person name="Sukura A."/>
            <person name="Hirsch V."/>
            <person name="Kutty G."/>
            <person name="Liu Y."/>
            <person name="Peng L."/>
            <person name="Chen J."/>
            <person name="Song J."/>
            <person name="Weissenbacher-Lang C."/>
            <person name="Xu J."/>
            <person name="Upham N.S."/>
            <person name="Stajich J.E."/>
            <person name="Cuomo C.A."/>
            <person name="Cushion M.T."/>
            <person name="Kovacs J.A."/>
        </authorList>
    </citation>
    <scope>NUCLEOTIDE SEQUENCE [LARGE SCALE GENOMIC DNA]</scope>
    <source>
        <strain evidence="1 2">RABM</strain>
    </source>
</reference>
<dbReference type="EMBL" id="JABTEG010000002">
    <property type="protein sequence ID" value="KAG4305762.1"/>
    <property type="molecule type" value="Genomic_DNA"/>
</dbReference>
<organism evidence="1 2">
    <name type="scientific">Pneumocystis oryctolagi</name>
    <dbReference type="NCBI Taxonomy" id="42067"/>
    <lineage>
        <taxon>Eukaryota</taxon>
        <taxon>Fungi</taxon>
        <taxon>Dikarya</taxon>
        <taxon>Ascomycota</taxon>
        <taxon>Taphrinomycotina</taxon>
        <taxon>Pneumocystomycetes</taxon>
        <taxon>Pneumocystaceae</taxon>
        <taxon>Pneumocystis</taxon>
    </lineage>
</organism>
<dbReference type="Proteomes" id="UP000768646">
    <property type="component" value="Unassembled WGS sequence"/>
</dbReference>
<keyword evidence="2" id="KW-1185">Reference proteome</keyword>
<proteinExistence type="predicted"/>
<evidence type="ECO:0000313" key="1">
    <source>
        <dbReference type="EMBL" id="KAG4305762.1"/>
    </source>
</evidence>